<feature type="region of interest" description="Disordered" evidence="1">
    <location>
        <begin position="27"/>
        <end position="81"/>
    </location>
</feature>
<name>A0A2Z7C688_9LAMI</name>
<dbReference type="EMBL" id="KQ999052">
    <property type="protein sequence ID" value="KZV42434.1"/>
    <property type="molecule type" value="Genomic_DNA"/>
</dbReference>
<accession>A0A2Z7C688</accession>
<evidence type="ECO:0000313" key="2">
    <source>
        <dbReference type="EMBL" id="KZV42434.1"/>
    </source>
</evidence>
<feature type="compositionally biased region" description="Polar residues" evidence="1">
    <location>
        <begin position="65"/>
        <end position="74"/>
    </location>
</feature>
<keyword evidence="3" id="KW-1185">Reference proteome</keyword>
<evidence type="ECO:0000313" key="3">
    <source>
        <dbReference type="Proteomes" id="UP000250235"/>
    </source>
</evidence>
<reference evidence="2 3" key="1">
    <citation type="journal article" date="2015" name="Proc. Natl. Acad. Sci. U.S.A.">
        <title>The resurrection genome of Boea hygrometrica: A blueprint for survival of dehydration.</title>
        <authorList>
            <person name="Xiao L."/>
            <person name="Yang G."/>
            <person name="Zhang L."/>
            <person name="Yang X."/>
            <person name="Zhao S."/>
            <person name="Ji Z."/>
            <person name="Zhou Q."/>
            <person name="Hu M."/>
            <person name="Wang Y."/>
            <person name="Chen M."/>
            <person name="Xu Y."/>
            <person name="Jin H."/>
            <person name="Xiao X."/>
            <person name="Hu G."/>
            <person name="Bao F."/>
            <person name="Hu Y."/>
            <person name="Wan P."/>
            <person name="Li L."/>
            <person name="Deng X."/>
            <person name="Kuang T."/>
            <person name="Xiang C."/>
            <person name="Zhu J.K."/>
            <person name="Oliver M.J."/>
            <person name="He Y."/>
        </authorList>
    </citation>
    <scope>NUCLEOTIDE SEQUENCE [LARGE SCALE GENOMIC DNA]</scope>
    <source>
        <strain evidence="3">cv. XS01</strain>
    </source>
</reference>
<gene>
    <name evidence="2" type="ORF">F511_39915</name>
</gene>
<sequence length="254" mass="28353">MTSSKRLICQASVIHNAYESVKYDDQTSGQLNQKGKASIGYIRPENSKPNRIKNRLEKDKVKAGSKSSVPNQSRRGSKKVKSVWGEQRGFSDLVDFQTWENLSFRGNIISGLISAPFNHLSEMASDLINNASQIYFDSVFGMEDEGMVKMFKNASVRDGKVVSTVQGKAVEISEELFPGTFELPTEGLTEMADVPKDLVFDARTAFSFDGQKLKTSCKKREIKFEFRLLNDILAKTVMVKAGSFDAVTHETRIS</sequence>
<organism evidence="2 3">
    <name type="scientific">Dorcoceras hygrometricum</name>
    <dbReference type="NCBI Taxonomy" id="472368"/>
    <lineage>
        <taxon>Eukaryota</taxon>
        <taxon>Viridiplantae</taxon>
        <taxon>Streptophyta</taxon>
        <taxon>Embryophyta</taxon>
        <taxon>Tracheophyta</taxon>
        <taxon>Spermatophyta</taxon>
        <taxon>Magnoliopsida</taxon>
        <taxon>eudicotyledons</taxon>
        <taxon>Gunneridae</taxon>
        <taxon>Pentapetalae</taxon>
        <taxon>asterids</taxon>
        <taxon>lamiids</taxon>
        <taxon>Lamiales</taxon>
        <taxon>Gesneriaceae</taxon>
        <taxon>Didymocarpoideae</taxon>
        <taxon>Trichosporeae</taxon>
        <taxon>Loxocarpinae</taxon>
        <taxon>Dorcoceras</taxon>
    </lineage>
</organism>
<dbReference type="AlphaFoldDB" id="A0A2Z7C688"/>
<proteinExistence type="predicted"/>
<protein>
    <submittedName>
        <fullName evidence="2">Uncharacterized protein</fullName>
    </submittedName>
</protein>
<evidence type="ECO:0000256" key="1">
    <source>
        <dbReference type="SAM" id="MobiDB-lite"/>
    </source>
</evidence>
<dbReference type="Proteomes" id="UP000250235">
    <property type="component" value="Unassembled WGS sequence"/>
</dbReference>